<dbReference type="Proteomes" id="UP000634529">
    <property type="component" value="Unassembled WGS sequence"/>
</dbReference>
<feature type="compositionally biased region" description="Polar residues" evidence="1">
    <location>
        <begin position="109"/>
        <end position="126"/>
    </location>
</feature>
<dbReference type="PANTHER" id="PTHR21180:SF32">
    <property type="entry name" value="ENDONUCLEASE_EXONUCLEASE_PHOSPHATASE FAMILY DOMAIN-CONTAINING PROTEIN 1"/>
    <property type="match status" value="1"/>
</dbReference>
<feature type="domain" description="Helix-hairpin-helix DNA-binding motif class 1" evidence="3">
    <location>
        <begin position="177"/>
        <end position="196"/>
    </location>
</feature>
<dbReference type="NCBIfam" id="TIGR00426">
    <property type="entry name" value="competence protein ComEA helix-hairpin-helix repeat region"/>
    <property type="match status" value="1"/>
</dbReference>
<evidence type="ECO:0000313" key="5">
    <source>
        <dbReference type="Proteomes" id="UP000634529"/>
    </source>
</evidence>
<comment type="caution">
    <text evidence="4">The sequence shown here is derived from an EMBL/GenBank/DDBJ whole genome shotgun (WGS) entry which is preliminary data.</text>
</comment>
<feature type="region of interest" description="Disordered" evidence="1">
    <location>
        <begin position="54"/>
        <end position="138"/>
    </location>
</feature>
<dbReference type="InterPro" id="IPR010994">
    <property type="entry name" value="RuvA_2-like"/>
</dbReference>
<keyword evidence="5" id="KW-1185">Reference proteome</keyword>
<gene>
    <name evidence="4" type="ORF">IFO66_12130</name>
</gene>
<reference evidence="4 5" key="1">
    <citation type="submission" date="2020-09" db="EMBL/GenBank/DDBJ databases">
        <title>Paenibacillus sp. CAU 1523 isolated from sand of Haeundae Beach.</title>
        <authorList>
            <person name="Kim W."/>
        </authorList>
    </citation>
    <scope>NUCLEOTIDE SEQUENCE [LARGE SCALE GENOMIC DNA]</scope>
    <source>
        <strain evidence="4 5">CAU 1523</strain>
    </source>
</reference>
<evidence type="ECO:0000259" key="3">
    <source>
        <dbReference type="SMART" id="SM00278"/>
    </source>
</evidence>
<name>A0ABR9AY32_9BACL</name>
<dbReference type="InterPro" id="IPR003583">
    <property type="entry name" value="Hlx-hairpin-Hlx_DNA-bd_motif"/>
</dbReference>
<proteinExistence type="predicted"/>
<feature type="compositionally biased region" description="Polar residues" evidence="1">
    <location>
        <begin position="73"/>
        <end position="93"/>
    </location>
</feature>
<feature type="domain" description="Helix-hairpin-helix DNA-binding motif class 1" evidence="3">
    <location>
        <begin position="207"/>
        <end position="226"/>
    </location>
</feature>
<evidence type="ECO:0000256" key="1">
    <source>
        <dbReference type="SAM" id="MobiDB-lite"/>
    </source>
</evidence>
<evidence type="ECO:0000313" key="4">
    <source>
        <dbReference type="EMBL" id="MBD8499052.1"/>
    </source>
</evidence>
<feature type="compositionally biased region" description="Basic and acidic residues" evidence="1">
    <location>
        <begin position="62"/>
        <end position="71"/>
    </location>
</feature>
<dbReference type="InterPro" id="IPR051675">
    <property type="entry name" value="Endo/Exo/Phosphatase_dom_1"/>
</dbReference>
<evidence type="ECO:0000256" key="2">
    <source>
        <dbReference type="SAM" id="Phobius"/>
    </source>
</evidence>
<keyword evidence="2" id="KW-1133">Transmembrane helix</keyword>
<dbReference type="EMBL" id="JACYTN010000007">
    <property type="protein sequence ID" value="MBD8499052.1"/>
    <property type="molecule type" value="Genomic_DNA"/>
</dbReference>
<feature type="transmembrane region" description="Helical" evidence="2">
    <location>
        <begin position="12"/>
        <end position="32"/>
    </location>
</feature>
<keyword evidence="2" id="KW-0472">Membrane</keyword>
<dbReference type="InterPro" id="IPR004509">
    <property type="entry name" value="Competence_ComEA_HhH"/>
</dbReference>
<keyword evidence="2" id="KW-0812">Transmembrane</keyword>
<dbReference type="SMART" id="SM00278">
    <property type="entry name" value="HhH1"/>
    <property type="match status" value="2"/>
</dbReference>
<organism evidence="4 5">
    <name type="scientific">Paenibacillus arenosi</name>
    <dbReference type="NCBI Taxonomy" id="2774142"/>
    <lineage>
        <taxon>Bacteria</taxon>
        <taxon>Bacillati</taxon>
        <taxon>Bacillota</taxon>
        <taxon>Bacilli</taxon>
        <taxon>Bacillales</taxon>
        <taxon>Paenibacillaceae</taxon>
        <taxon>Paenibacillus</taxon>
    </lineage>
</organism>
<dbReference type="Pfam" id="PF12836">
    <property type="entry name" value="HHH_3"/>
    <property type="match status" value="1"/>
</dbReference>
<dbReference type="RefSeq" id="WP_192025395.1">
    <property type="nucleotide sequence ID" value="NZ_JACYTN010000007.1"/>
</dbReference>
<protein>
    <submittedName>
        <fullName evidence="4">Helix-hairpin-helix domain-containing protein</fullName>
    </submittedName>
</protein>
<sequence length="230" mass="25232">MSANRKQASLVSWMIVVMVGVIGIVLFAFMWLRPQLGGATEGWKPINNQVSQLLETESSTSSDREPNKREVNLPTSDPNKAAQVNENRNSSSKGVGGDRQQGDKRNEQTDTNNQAQVTNSHTTKQPHNQHEASEGLTKENKKIAAAASNTNNVPTNATEIAAEQQSQLISLNRANEQQLDELPGVGPSKAKAIVAYREQHGKFNSIEEVMKVKGIGPKMFKKMKDKLTVD</sequence>
<accession>A0ABR9AY32</accession>
<dbReference type="PANTHER" id="PTHR21180">
    <property type="entry name" value="ENDONUCLEASE/EXONUCLEASE/PHOSPHATASE FAMILY DOMAIN-CONTAINING PROTEIN 1"/>
    <property type="match status" value="1"/>
</dbReference>
<dbReference type="SUPFAM" id="SSF47781">
    <property type="entry name" value="RuvA domain 2-like"/>
    <property type="match status" value="1"/>
</dbReference>
<dbReference type="Gene3D" id="1.10.150.280">
    <property type="entry name" value="AF1531-like domain"/>
    <property type="match status" value="1"/>
</dbReference>
<feature type="compositionally biased region" description="Basic and acidic residues" evidence="1">
    <location>
        <begin position="128"/>
        <end position="138"/>
    </location>
</feature>